<evidence type="ECO:0000313" key="2">
    <source>
        <dbReference type="Proteomes" id="UP000800096"/>
    </source>
</evidence>
<name>A0A6A5QRJ8_AMPQU</name>
<dbReference type="AlphaFoldDB" id="A0A6A5QRJ8"/>
<organism evidence="1 2">
    <name type="scientific">Ampelomyces quisqualis</name>
    <name type="common">Powdery mildew agent</name>
    <dbReference type="NCBI Taxonomy" id="50730"/>
    <lineage>
        <taxon>Eukaryota</taxon>
        <taxon>Fungi</taxon>
        <taxon>Dikarya</taxon>
        <taxon>Ascomycota</taxon>
        <taxon>Pezizomycotina</taxon>
        <taxon>Dothideomycetes</taxon>
        <taxon>Pleosporomycetidae</taxon>
        <taxon>Pleosporales</taxon>
        <taxon>Pleosporineae</taxon>
        <taxon>Phaeosphaeriaceae</taxon>
        <taxon>Ampelomyces</taxon>
    </lineage>
</organism>
<keyword evidence="2" id="KW-1185">Reference proteome</keyword>
<dbReference type="Proteomes" id="UP000800096">
    <property type="component" value="Unassembled WGS sequence"/>
</dbReference>
<sequence>MSPVLHNLAASGLRKCRICNHSAKMIQGQAYAIGNYVPPHVSSLRLSLVDVSSWTAPCHRHRRGAASCQIAADHHRRTSVRRGRNMPAQLYISPQSTRQVCQAGRLLRQQCLTCSHQPLYIESLCQTWKSIMLVSPTLPSKCFRMMGWHVPRHWFRSCVLQREAVINIFHPSRSDEPANSGGF</sequence>
<accession>A0A6A5QRJ8</accession>
<protein>
    <submittedName>
        <fullName evidence="1">Uncharacterized protein</fullName>
    </submittedName>
</protein>
<gene>
    <name evidence="1" type="ORF">BDU57DRAFT_166474</name>
</gene>
<dbReference type="EMBL" id="ML979134">
    <property type="protein sequence ID" value="KAF1917450.1"/>
    <property type="molecule type" value="Genomic_DNA"/>
</dbReference>
<evidence type="ECO:0000313" key="1">
    <source>
        <dbReference type="EMBL" id="KAF1917450.1"/>
    </source>
</evidence>
<reference evidence="1" key="1">
    <citation type="journal article" date="2020" name="Stud. Mycol.">
        <title>101 Dothideomycetes genomes: a test case for predicting lifestyles and emergence of pathogens.</title>
        <authorList>
            <person name="Haridas S."/>
            <person name="Albert R."/>
            <person name="Binder M."/>
            <person name="Bloem J."/>
            <person name="Labutti K."/>
            <person name="Salamov A."/>
            <person name="Andreopoulos B."/>
            <person name="Baker S."/>
            <person name="Barry K."/>
            <person name="Bills G."/>
            <person name="Bluhm B."/>
            <person name="Cannon C."/>
            <person name="Castanera R."/>
            <person name="Culley D."/>
            <person name="Daum C."/>
            <person name="Ezra D."/>
            <person name="Gonzalez J."/>
            <person name="Henrissat B."/>
            <person name="Kuo A."/>
            <person name="Liang C."/>
            <person name="Lipzen A."/>
            <person name="Lutzoni F."/>
            <person name="Magnuson J."/>
            <person name="Mondo S."/>
            <person name="Nolan M."/>
            <person name="Ohm R."/>
            <person name="Pangilinan J."/>
            <person name="Park H.-J."/>
            <person name="Ramirez L."/>
            <person name="Alfaro M."/>
            <person name="Sun H."/>
            <person name="Tritt A."/>
            <person name="Yoshinaga Y."/>
            <person name="Zwiers L.-H."/>
            <person name="Turgeon B."/>
            <person name="Goodwin S."/>
            <person name="Spatafora J."/>
            <person name="Crous P."/>
            <person name="Grigoriev I."/>
        </authorList>
    </citation>
    <scope>NUCLEOTIDE SEQUENCE</scope>
    <source>
        <strain evidence="1">HMLAC05119</strain>
    </source>
</reference>
<proteinExistence type="predicted"/>